<protein>
    <submittedName>
        <fullName evidence="1">Uncharacterized protein</fullName>
    </submittedName>
</protein>
<comment type="caution">
    <text evidence="1">The sequence shown here is derived from an EMBL/GenBank/DDBJ whole genome shotgun (WGS) entry which is preliminary data.</text>
</comment>
<dbReference type="Proteomes" id="UP000641386">
    <property type="component" value="Unassembled WGS sequence"/>
</dbReference>
<proteinExistence type="predicted"/>
<organism evidence="1 2">
    <name type="scientific">Streptomyces spiralis</name>
    <dbReference type="NCBI Taxonomy" id="66376"/>
    <lineage>
        <taxon>Bacteria</taxon>
        <taxon>Bacillati</taxon>
        <taxon>Actinomycetota</taxon>
        <taxon>Actinomycetes</taxon>
        <taxon>Kitasatosporales</taxon>
        <taxon>Streptomycetaceae</taxon>
        <taxon>Streptomyces</taxon>
    </lineage>
</organism>
<sequence>MRTGAGQKSVRDYDWAMIEVTADDTPTGKTATQGHQRCWSAVTATPAPCPTTAASPRAR</sequence>
<dbReference type="AlphaFoldDB" id="A0A919E5N6"/>
<dbReference type="RefSeq" id="WP_189907969.1">
    <property type="nucleotide sequence ID" value="NZ_BNBC01000071.1"/>
</dbReference>
<accession>A0A919E5N6</accession>
<evidence type="ECO:0000313" key="1">
    <source>
        <dbReference type="EMBL" id="GHF15494.1"/>
    </source>
</evidence>
<evidence type="ECO:0000313" key="2">
    <source>
        <dbReference type="Proteomes" id="UP000641386"/>
    </source>
</evidence>
<reference evidence="1" key="2">
    <citation type="submission" date="2020-09" db="EMBL/GenBank/DDBJ databases">
        <authorList>
            <person name="Sun Q."/>
            <person name="Ohkuma M."/>
        </authorList>
    </citation>
    <scope>NUCLEOTIDE SEQUENCE</scope>
    <source>
        <strain evidence="1">JCM 3302</strain>
    </source>
</reference>
<gene>
    <name evidence="1" type="ORF">GCM10014715_83460</name>
</gene>
<keyword evidence="2" id="KW-1185">Reference proteome</keyword>
<reference evidence="1" key="1">
    <citation type="journal article" date="2014" name="Int. J. Syst. Evol. Microbiol.">
        <title>Complete genome sequence of Corynebacterium casei LMG S-19264T (=DSM 44701T), isolated from a smear-ripened cheese.</title>
        <authorList>
            <consortium name="US DOE Joint Genome Institute (JGI-PGF)"/>
            <person name="Walter F."/>
            <person name="Albersmeier A."/>
            <person name="Kalinowski J."/>
            <person name="Ruckert C."/>
        </authorList>
    </citation>
    <scope>NUCLEOTIDE SEQUENCE</scope>
    <source>
        <strain evidence="1">JCM 3302</strain>
    </source>
</reference>
<dbReference type="EMBL" id="BNBC01000071">
    <property type="protein sequence ID" value="GHF15494.1"/>
    <property type="molecule type" value="Genomic_DNA"/>
</dbReference>
<name>A0A919E5N6_9ACTN</name>